<dbReference type="GO" id="GO:0000032">
    <property type="term" value="P:cell wall mannoprotein biosynthetic process"/>
    <property type="evidence" value="ECO:0007669"/>
    <property type="project" value="TreeGrafter"/>
</dbReference>
<dbReference type="Pfam" id="PF01793">
    <property type="entry name" value="Glyco_transf_15"/>
    <property type="match status" value="1"/>
</dbReference>
<keyword evidence="4" id="KW-0732">Signal</keyword>
<gene>
    <name evidence="5" type="ORF">B0H16DRAFT_77160</name>
</gene>
<evidence type="ECO:0000256" key="4">
    <source>
        <dbReference type="SAM" id="SignalP"/>
    </source>
</evidence>
<organism evidence="5 6">
    <name type="scientific">Mycena metata</name>
    <dbReference type="NCBI Taxonomy" id="1033252"/>
    <lineage>
        <taxon>Eukaryota</taxon>
        <taxon>Fungi</taxon>
        <taxon>Dikarya</taxon>
        <taxon>Basidiomycota</taxon>
        <taxon>Agaricomycotina</taxon>
        <taxon>Agaricomycetes</taxon>
        <taxon>Agaricomycetidae</taxon>
        <taxon>Agaricales</taxon>
        <taxon>Marasmiineae</taxon>
        <taxon>Mycenaceae</taxon>
        <taxon>Mycena</taxon>
    </lineage>
</organism>
<dbReference type="InterPro" id="IPR029044">
    <property type="entry name" value="Nucleotide-diphossugar_trans"/>
</dbReference>
<dbReference type="GO" id="GO:0000026">
    <property type="term" value="F:alpha-1,2-mannosyltransferase activity"/>
    <property type="evidence" value="ECO:0007669"/>
    <property type="project" value="TreeGrafter"/>
</dbReference>
<dbReference type="InterPro" id="IPR002685">
    <property type="entry name" value="Glyco_trans_15"/>
</dbReference>
<evidence type="ECO:0000256" key="3">
    <source>
        <dbReference type="SAM" id="MobiDB-lite"/>
    </source>
</evidence>
<protein>
    <submittedName>
        <fullName evidence="5">Nucleotide-diphospho-sugar transferase</fullName>
    </submittedName>
</protein>
<dbReference type="PANTHER" id="PTHR31121:SF6">
    <property type="entry name" value="ALPHA-1,2 MANNOSYLTRANSFERASE KTR1"/>
    <property type="match status" value="1"/>
</dbReference>
<evidence type="ECO:0000313" key="6">
    <source>
        <dbReference type="Proteomes" id="UP001215598"/>
    </source>
</evidence>
<proteinExistence type="inferred from homology"/>
<dbReference type="SUPFAM" id="SSF53448">
    <property type="entry name" value="Nucleotide-diphospho-sugar transferases"/>
    <property type="match status" value="1"/>
</dbReference>
<evidence type="ECO:0000313" key="5">
    <source>
        <dbReference type="EMBL" id="KAJ7774841.1"/>
    </source>
</evidence>
<name>A0AAD7NTL6_9AGAR</name>
<feature type="compositionally biased region" description="Low complexity" evidence="3">
    <location>
        <begin position="46"/>
        <end position="66"/>
    </location>
</feature>
<dbReference type="GO" id="GO:0006487">
    <property type="term" value="P:protein N-linked glycosylation"/>
    <property type="evidence" value="ECO:0007669"/>
    <property type="project" value="TreeGrafter"/>
</dbReference>
<dbReference type="GO" id="GO:0005794">
    <property type="term" value="C:Golgi apparatus"/>
    <property type="evidence" value="ECO:0007669"/>
    <property type="project" value="TreeGrafter"/>
</dbReference>
<evidence type="ECO:0000256" key="1">
    <source>
        <dbReference type="ARBA" id="ARBA00007677"/>
    </source>
</evidence>
<dbReference type="Proteomes" id="UP001215598">
    <property type="component" value="Unassembled WGS sequence"/>
</dbReference>
<feature type="signal peptide" evidence="4">
    <location>
        <begin position="1"/>
        <end position="23"/>
    </location>
</feature>
<keyword evidence="2 5" id="KW-0808">Transferase</keyword>
<keyword evidence="6" id="KW-1185">Reference proteome</keyword>
<dbReference type="EMBL" id="JARKIB010000011">
    <property type="protein sequence ID" value="KAJ7774841.1"/>
    <property type="molecule type" value="Genomic_DNA"/>
</dbReference>
<comment type="caution">
    <text evidence="5">The sequence shown here is derived from an EMBL/GenBank/DDBJ whole genome shotgun (WGS) entry which is preliminary data.</text>
</comment>
<accession>A0AAD7NTL6</accession>
<dbReference type="GO" id="GO:0016020">
    <property type="term" value="C:membrane"/>
    <property type="evidence" value="ECO:0007669"/>
    <property type="project" value="InterPro"/>
</dbReference>
<reference evidence="5" key="1">
    <citation type="submission" date="2023-03" db="EMBL/GenBank/DDBJ databases">
        <title>Massive genome expansion in bonnet fungi (Mycena s.s.) driven by repeated elements and novel gene families across ecological guilds.</title>
        <authorList>
            <consortium name="Lawrence Berkeley National Laboratory"/>
            <person name="Harder C.B."/>
            <person name="Miyauchi S."/>
            <person name="Viragh M."/>
            <person name="Kuo A."/>
            <person name="Thoen E."/>
            <person name="Andreopoulos B."/>
            <person name="Lu D."/>
            <person name="Skrede I."/>
            <person name="Drula E."/>
            <person name="Henrissat B."/>
            <person name="Morin E."/>
            <person name="Kohler A."/>
            <person name="Barry K."/>
            <person name="LaButti K."/>
            <person name="Morin E."/>
            <person name="Salamov A."/>
            <person name="Lipzen A."/>
            <person name="Mereny Z."/>
            <person name="Hegedus B."/>
            <person name="Baldrian P."/>
            <person name="Stursova M."/>
            <person name="Weitz H."/>
            <person name="Taylor A."/>
            <person name="Grigoriev I.V."/>
            <person name="Nagy L.G."/>
            <person name="Martin F."/>
            <person name="Kauserud H."/>
        </authorList>
    </citation>
    <scope>NUCLEOTIDE SEQUENCE</scope>
    <source>
        <strain evidence="5">CBHHK182m</strain>
    </source>
</reference>
<feature type="chain" id="PRO_5042208439" evidence="4">
    <location>
        <begin position="24"/>
        <end position="205"/>
    </location>
</feature>
<dbReference type="AlphaFoldDB" id="A0AAD7NTL6"/>
<feature type="region of interest" description="Disordered" evidence="3">
    <location>
        <begin position="46"/>
        <end position="69"/>
    </location>
</feature>
<dbReference type="PANTHER" id="PTHR31121">
    <property type="entry name" value="ALPHA-1,2 MANNOSYLTRANSFERASE KTR1"/>
    <property type="match status" value="1"/>
</dbReference>
<sequence length="205" mass="22735">MNTQIRYIFLALAVLLTVHYTLSFTNEGYGSATSFSRLKEQFTGTASTAAGSKSGSTTGSKPGSTSRLAHNASVPDEYYLGNKVSLGRKADAAIVMLARNGDLDGTITSVKQMEDRFNKKFNYPYVFLNEEPFSDEFKSRVSALTDSTVQFGLIPHDHWYQPDWYRQGLLPLARRCKKTVLFMEGVFHIVTCAAIIPVSFSAMNC</sequence>
<comment type="similarity">
    <text evidence="1">Belongs to the glycosyltransferase 15 family.</text>
</comment>
<dbReference type="Gene3D" id="3.90.550.10">
    <property type="entry name" value="Spore Coat Polysaccharide Biosynthesis Protein SpsA, Chain A"/>
    <property type="match status" value="1"/>
</dbReference>
<evidence type="ECO:0000256" key="2">
    <source>
        <dbReference type="ARBA" id="ARBA00022679"/>
    </source>
</evidence>